<proteinExistence type="predicted"/>
<reference evidence="2 3" key="1">
    <citation type="journal article" date="2017" name="Genome Biol. Evol.">
        <title>Comparative Genomic Analysis Identifies a Campylobacter Clade Deficient in Selenium Metabolism.</title>
        <authorList>
            <person name="Miller W.G."/>
            <person name="Yee E."/>
            <person name="Lopes B.S."/>
            <person name="Chapman M.H."/>
            <person name="Huynh S."/>
            <person name="Bono J.L."/>
            <person name="Parker C.T."/>
            <person name="Strachan N.J.C."/>
            <person name="Forbes K.J."/>
        </authorList>
    </citation>
    <scope>NUCLEOTIDE SEQUENCE [LARGE SCALE GENOMIC DNA]</scope>
    <source>
        <strain evidence="2 3">RM8964</strain>
    </source>
</reference>
<feature type="domain" description="Antitoxin SocA-like Panacea" evidence="1">
    <location>
        <begin position="26"/>
        <end position="120"/>
    </location>
</feature>
<dbReference type="EMBL" id="CP018791">
    <property type="protein sequence ID" value="ARR02485.1"/>
    <property type="molecule type" value="Genomic_DNA"/>
</dbReference>
<accession>A0A1X9T1Y3</accession>
<dbReference type="RefSeq" id="WP_086256509.1">
    <property type="nucleotide sequence ID" value="NZ_CP018791.1"/>
</dbReference>
<organism evidence="2 3">
    <name type="scientific">Campylobacter vicugnae</name>
    <dbReference type="NCBI Taxonomy" id="1660076"/>
    <lineage>
        <taxon>Bacteria</taxon>
        <taxon>Pseudomonadati</taxon>
        <taxon>Campylobacterota</taxon>
        <taxon>Epsilonproteobacteria</taxon>
        <taxon>Campylobacterales</taxon>
        <taxon>Campylobacteraceae</taxon>
        <taxon>Campylobacter</taxon>
    </lineage>
</organism>
<dbReference type="Proteomes" id="UP000194265">
    <property type="component" value="Chromosome"/>
</dbReference>
<dbReference type="STRING" id="1660074.CVIC8964_1080"/>
<sequence>MKALDVAAYIVNLCIEKGNPVSNLQLQKIMYFMHLYYLRNHKLKLITDLPFEAWKFGPVIEQVYYKYSIYVANPIINKEKLDASAEQEIKSLGLDQVIINLSNYHFYELVNYSHKKGGAWDKTYQNGLGNHQIISDNLIEETALS</sequence>
<dbReference type="OrthoDB" id="9799173at2"/>
<dbReference type="Pfam" id="PF13274">
    <property type="entry name" value="SocA_Panacea"/>
    <property type="match status" value="1"/>
</dbReference>
<name>A0A1X9T1Y3_9BACT</name>
<protein>
    <submittedName>
        <fullName evidence="2">DUF4065 domain protein</fullName>
    </submittedName>
</protein>
<dbReference type="AlphaFoldDB" id="A0A1X9T1Y3"/>
<evidence type="ECO:0000313" key="2">
    <source>
        <dbReference type="EMBL" id="ARR02485.1"/>
    </source>
</evidence>
<dbReference type="InterPro" id="IPR025272">
    <property type="entry name" value="SocA_Panacea"/>
</dbReference>
<evidence type="ECO:0000313" key="3">
    <source>
        <dbReference type="Proteomes" id="UP000194265"/>
    </source>
</evidence>
<gene>
    <name evidence="2" type="ORF">CVIC8964_1080</name>
</gene>
<evidence type="ECO:0000259" key="1">
    <source>
        <dbReference type="Pfam" id="PF13274"/>
    </source>
</evidence>